<keyword evidence="10" id="KW-0175">Coiled coil</keyword>
<dbReference type="InterPro" id="IPR050739">
    <property type="entry name" value="MFP"/>
</dbReference>
<dbReference type="PANTHER" id="PTHR30386">
    <property type="entry name" value="MEMBRANE FUSION SUBUNIT OF EMRAB-TOLC MULTIDRUG EFFLUX PUMP"/>
    <property type="match status" value="1"/>
</dbReference>
<feature type="domain" description="AprE-like long alpha-helical hairpin" evidence="11">
    <location>
        <begin position="100"/>
        <end position="290"/>
    </location>
</feature>
<evidence type="ECO:0000313" key="14">
    <source>
        <dbReference type="Proteomes" id="UP001597474"/>
    </source>
</evidence>
<name>A0ABW5TYZ2_9RHOB</name>
<feature type="domain" description="AprE-like beta-barrel" evidence="12">
    <location>
        <begin position="333"/>
        <end position="423"/>
    </location>
</feature>
<keyword evidence="8 9" id="KW-0472">Membrane</keyword>
<evidence type="ECO:0000256" key="9">
    <source>
        <dbReference type="RuleBase" id="RU365093"/>
    </source>
</evidence>
<comment type="caution">
    <text evidence="13">The sequence shown here is derived from an EMBL/GenBank/DDBJ whole genome shotgun (WGS) entry which is preliminary data.</text>
</comment>
<dbReference type="RefSeq" id="WP_386371633.1">
    <property type="nucleotide sequence ID" value="NZ_JBHUMP010000002.1"/>
</dbReference>
<keyword evidence="14" id="KW-1185">Reference proteome</keyword>
<comment type="subcellular location">
    <subcellularLocation>
        <location evidence="1 9">Cell inner membrane</location>
        <topology evidence="1 9">Single-pass membrane protein</topology>
    </subcellularLocation>
</comment>
<evidence type="ECO:0000256" key="2">
    <source>
        <dbReference type="ARBA" id="ARBA00009477"/>
    </source>
</evidence>
<dbReference type="Gene3D" id="2.40.30.170">
    <property type="match status" value="1"/>
</dbReference>
<evidence type="ECO:0000259" key="11">
    <source>
        <dbReference type="Pfam" id="PF25994"/>
    </source>
</evidence>
<dbReference type="EMBL" id="JBHUMP010000002">
    <property type="protein sequence ID" value="MFD2738694.1"/>
    <property type="molecule type" value="Genomic_DNA"/>
</dbReference>
<feature type="coiled-coil region" evidence="10">
    <location>
        <begin position="235"/>
        <end position="284"/>
    </location>
</feature>
<dbReference type="InterPro" id="IPR010129">
    <property type="entry name" value="T1SS_HlyD"/>
</dbReference>
<keyword evidence="3 9" id="KW-0813">Transport</keyword>
<evidence type="ECO:0000256" key="7">
    <source>
        <dbReference type="ARBA" id="ARBA00022989"/>
    </source>
</evidence>
<evidence type="ECO:0000256" key="6">
    <source>
        <dbReference type="ARBA" id="ARBA00022692"/>
    </source>
</evidence>
<organism evidence="13 14">
    <name type="scientific">Sulfitobacter aestuarii</name>
    <dbReference type="NCBI Taxonomy" id="2161676"/>
    <lineage>
        <taxon>Bacteria</taxon>
        <taxon>Pseudomonadati</taxon>
        <taxon>Pseudomonadota</taxon>
        <taxon>Alphaproteobacteria</taxon>
        <taxon>Rhodobacterales</taxon>
        <taxon>Roseobacteraceae</taxon>
        <taxon>Sulfitobacter</taxon>
    </lineage>
</organism>
<evidence type="ECO:0000256" key="5">
    <source>
        <dbReference type="ARBA" id="ARBA00022519"/>
    </source>
</evidence>
<keyword evidence="6 9" id="KW-0812">Transmembrane</keyword>
<dbReference type="NCBIfam" id="TIGR01843">
    <property type="entry name" value="type_I_hlyD"/>
    <property type="match status" value="1"/>
</dbReference>
<comment type="similarity">
    <text evidence="2 9">Belongs to the membrane fusion protein (MFP) (TC 8.A.1) family.</text>
</comment>
<proteinExistence type="inferred from homology"/>
<evidence type="ECO:0000256" key="3">
    <source>
        <dbReference type="ARBA" id="ARBA00022448"/>
    </source>
</evidence>
<dbReference type="Gene3D" id="2.40.50.100">
    <property type="match status" value="1"/>
</dbReference>
<dbReference type="Proteomes" id="UP001597474">
    <property type="component" value="Unassembled WGS sequence"/>
</dbReference>
<evidence type="ECO:0000313" key="13">
    <source>
        <dbReference type="EMBL" id="MFD2738694.1"/>
    </source>
</evidence>
<evidence type="ECO:0000256" key="8">
    <source>
        <dbReference type="ARBA" id="ARBA00023136"/>
    </source>
</evidence>
<gene>
    <name evidence="13" type="ORF">ACFSUD_03840</name>
</gene>
<dbReference type="Pfam" id="PF25994">
    <property type="entry name" value="HH_AprE"/>
    <property type="match status" value="1"/>
</dbReference>
<sequence>MADTMIEGPDGEWYAEVPRSISGFAIFGVLLLVLTFGGFGLWAFRAPLAAAVIAQGSFVATGQNKIVQHLEGGIIEEIRVREGDRVKSGDLLVRLDHTAASANERELQLRQMRLEATEARLIAEHQQHDVLKFPPHLQEAKEQDLEVASILDGQSLAFIVTQSALKSDLTLLQRNIDALASRGIGYETQLDSFERQRIILEEDLSAKRKLLEKGLARRSEVTALDRAMIEAEGHIGRLQAEIDEISQIRAKYETQIEQAIGRYRQTALTDLQSIQSQLDSIREQSRTARNVRERTDVIAPVDGTVVRLHYHTAGGVVESGRAIMEILPLDEPLIIEVQVPRIDIDSVRVGQPTKVRLTALNQRTTPVLDGSVIYVSADSITDTSTGVAMEVYVARVSLPPEQLGRVVGFKPTPGMPAEIMIQTAERTFAQYLARPIRDSMTRAFREQ</sequence>
<dbReference type="InterPro" id="IPR058982">
    <property type="entry name" value="Beta-barrel_AprE"/>
</dbReference>
<protein>
    <recommendedName>
        <fullName evidence="9">Membrane fusion protein (MFP) family protein</fullName>
    </recommendedName>
</protein>
<keyword evidence="4 9" id="KW-1003">Cell membrane</keyword>
<dbReference type="InterPro" id="IPR058781">
    <property type="entry name" value="HH_AprE-like"/>
</dbReference>
<keyword evidence="7 9" id="KW-1133">Transmembrane helix</keyword>
<dbReference type="PANTHER" id="PTHR30386:SF17">
    <property type="entry name" value="ALKALINE PROTEASE SECRETION PROTEIN APRE"/>
    <property type="match status" value="1"/>
</dbReference>
<reference evidence="14" key="1">
    <citation type="journal article" date="2019" name="Int. J. Syst. Evol. Microbiol.">
        <title>The Global Catalogue of Microorganisms (GCM) 10K type strain sequencing project: providing services to taxonomists for standard genome sequencing and annotation.</title>
        <authorList>
            <consortium name="The Broad Institute Genomics Platform"/>
            <consortium name="The Broad Institute Genome Sequencing Center for Infectious Disease"/>
            <person name="Wu L."/>
            <person name="Ma J."/>
        </authorList>
    </citation>
    <scope>NUCLEOTIDE SEQUENCE [LARGE SCALE GENOMIC DNA]</scope>
    <source>
        <strain evidence="14">TISTR 2562</strain>
    </source>
</reference>
<accession>A0ABW5TYZ2</accession>
<evidence type="ECO:0000256" key="4">
    <source>
        <dbReference type="ARBA" id="ARBA00022475"/>
    </source>
</evidence>
<dbReference type="Pfam" id="PF26002">
    <property type="entry name" value="Beta-barrel_AprE"/>
    <property type="match status" value="1"/>
</dbReference>
<keyword evidence="5 9" id="KW-0997">Cell inner membrane</keyword>
<evidence type="ECO:0000259" key="12">
    <source>
        <dbReference type="Pfam" id="PF26002"/>
    </source>
</evidence>
<feature type="transmembrane region" description="Helical" evidence="9">
    <location>
        <begin position="20"/>
        <end position="44"/>
    </location>
</feature>
<evidence type="ECO:0000256" key="10">
    <source>
        <dbReference type="SAM" id="Coils"/>
    </source>
</evidence>
<evidence type="ECO:0000256" key="1">
    <source>
        <dbReference type="ARBA" id="ARBA00004377"/>
    </source>
</evidence>
<dbReference type="PRINTS" id="PR01490">
    <property type="entry name" value="RTXTOXIND"/>
</dbReference>